<organism evidence="1 2">
    <name type="scientific">Stylonychia lemnae</name>
    <name type="common">Ciliate</name>
    <dbReference type="NCBI Taxonomy" id="5949"/>
    <lineage>
        <taxon>Eukaryota</taxon>
        <taxon>Sar</taxon>
        <taxon>Alveolata</taxon>
        <taxon>Ciliophora</taxon>
        <taxon>Intramacronucleata</taxon>
        <taxon>Spirotrichea</taxon>
        <taxon>Stichotrichia</taxon>
        <taxon>Sporadotrichida</taxon>
        <taxon>Oxytrichidae</taxon>
        <taxon>Stylonychinae</taxon>
        <taxon>Stylonychia</taxon>
    </lineage>
</organism>
<dbReference type="PANTHER" id="PTHR12277:SF81">
    <property type="entry name" value="PROTEIN ABHD13"/>
    <property type="match status" value="1"/>
</dbReference>
<reference evidence="1 2" key="1">
    <citation type="submission" date="2014-06" db="EMBL/GenBank/DDBJ databases">
        <authorList>
            <person name="Swart Estienne"/>
        </authorList>
    </citation>
    <scope>NUCLEOTIDE SEQUENCE [LARGE SCALE GENOMIC DNA]</scope>
    <source>
        <strain evidence="1 2">130c</strain>
    </source>
</reference>
<proteinExistence type="predicted"/>
<dbReference type="OrthoDB" id="6412627at2759"/>
<evidence type="ECO:0000313" key="1">
    <source>
        <dbReference type="EMBL" id="CDW84644.1"/>
    </source>
</evidence>
<accession>A0A078AQZ8</accession>
<dbReference type="InParanoid" id="A0A078AQZ8"/>
<keyword evidence="2" id="KW-1185">Reference proteome</keyword>
<dbReference type="Proteomes" id="UP000039865">
    <property type="component" value="Unassembled WGS sequence"/>
</dbReference>
<dbReference type="AlphaFoldDB" id="A0A078AQZ8"/>
<name>A0A078AQZ8_STYLE</name>
<dbReference type="Gene3D" id="3.40.50.1820">
    <property type="entry name" value="alpha/beta hydrolase"/>
    <property type="match status" value="1"/>
</dbReference>
<dbReference type="PANTHER" id="PTHR12277">
    <property type="entry name" value="ALPHA/BETA HYDROLASE DOMAIN-CONTAINING PROTEIN"/>
    <property type="match status" value="1"/>
</dbReference>
<dbReference type="GO" id="GO:0016020">
    <property type="term" value="C:membrane"/>
    <property type="evidence" value="ECO:0007669"/>
    <property type="project" value="TreeGrafter"/>
</dbReference>
<gene>
    <name evidence="1" type="primary">Contig5336.g5710</name>
    <name evidence="1" type="ORF">STYLEM_13710</name>
</gene>
<protein>
    <recommendedName>
        <fullName evidence="3">Serine aminopeptidase S33 domain-containing protein</fullName>
    </recommendedName>
</protein>
<evidence type="ECO:0008006" key="3">
    <source>
        <dbReference type="Google" id="ProtNLM"/>
    </source>
</evidence>
<evidence type="ECO:0000313" key="2">
    <source>
        <dbReference type="Proteomes" id="UP000039865"/>
    </source>
</evidence>
<dbReference type="InterPro" id="IPR029058">
    <property type="entry name" value="AB_hydrolase_fold"/>
</dbReference>
<dbReference type="SUPFAM" id="SSF53474">
    <property type="entry name" value="alpha/beta-Hydrolases"/>
    <property type="match status" value="1"/>
</dbReference>
<sequence length="547" mass="63622">MQISLLQKDINIQARKGQTYSIWDYYQKINEFDRVGLDSFSFDTGVLPIRTLPIVVQNDEQKLFHLMTLLNQFKLICTQSRLPMRCCKSRKNFGIFYDPIFGSHYQMTKILQSTFDGEQFYLETTDKKSKLDCMLFTGNSLKRNDADPNATYKRFPTFILCSPNAMVYQHMVNQPHAFYLRYFLNKSINILTWNYRGYGLSTGQPSLRNINQDAEQILNYLKNQMGITGKFGVYGRSLGGIPTSYLQSQVDFIYADRTLSNFDLVAERKFYSVLAKFLFKVGSWGWTMHSEKNFLQKSNQAKKCYKVLLADERDDVIDINSSLMIGIAKELLLRSNAQFKFLMNNRGLKMKQFIKSLRFIVDLEYFLSQTIDYQSINQYDKSLSETVANNDNENLKQSSLSSSVITQCKISPQDNKDHDAEVKIQYVSDMNQIKIKFKENSDTKMNHQNINNLLYLLQIQDDKDLIEIDDFYIEVYMMLSNVINQFSRMQAGCYTFSDNQLINREEAGNVIRVNCGHTGIPSLFEVTQMDAHLQNSQFTMDMIHKIN</sequence>
<dbReference type="GO" id="GO:0008474">
    <property type="term" value="F:palmitoyl-(protein) hydrolase activity"/>
    <property type="evidence" value="ECO:0007669"/>
    <property type="project" value="TreeGrafter"/>
</dbReference>
<dbReference type="EMBL" id="CCKQ01013024">
    <property type="protein sequence ID" value="CDW84644.1"/>
    <property type="molecule type" value="Genomic_DNA"/>
</dbReference>